<dbReference type="Pfam" id="PF10401">
    <property type="entry name" value="IRF-3"/>
    <property type="match status" value="1"/>
</dbReference>
<dbReference type="InterPro" id="IPR008984">
    <property type="entry name" value="SMAD_FHA_dom_sf"/>
</dbReference>
<dbReference type="PANTHER" id="PTHR11949:SF53">
    <property type="entry name" value="IRF TRYPTOPHAN PENTAD REPEAT DOMAIN-CONTAINING PROTEIN"/>
    <property type="match status" value="1"/>
</dbReference>
<dbReference type="SUPFAM" id="SSF49879">
    <property type="entry name" value="SMAD/FHA domain"/>
    <property type="match status" value="1"/>
</dbReference>
<proteinExistence type="evidence at transcript level"/>
<dbReference type="InterPro" id="IPR036388">
    <property type="entry name" value="WH-like_DNA-bd_sf"/>
</dbReference>
<dbReference type="Gene3D" id="1.10.10.10">
    <property type="entry name" value="Winged helix-like DNA-binding domain superfamily/Winged helix DNA-binding domain"/>
    <property type="match status" value="1"/>
</dbReference>
<dbReference type="GO" id="GO:0000978">
    <property type="term" value="F:RNA polymerase II cis-regulatory region sequence-specific DNA binding"/>
    <property type="evidence" value="ECO:0007669"/>
    <property type="project" value="TreeGrafter"/>
</dbReference>
<dbReference type="EMBL" id="LR786039">
    <property type="protein sequence ID" value="CAB3256838.1"/>
    <property type="molecule type" value="mRNA"/>
</dbReference>
<reference evidence="3" key="1">
    <citation type="submission" date="2020-04" db="EMBL/GenBank/DDBJ databases">
        <authorList>
            <person name="Neveu A P."/>
        </authorList>
    </citation>
    <scope>NUCLEOTIDE SEQUENCE</scope>
    <source>
        <tissue evidence="3">Whole embryo</tissue>
    </source>
</reference>
<dbReference type="InterPro" id="IPR001346">
    <property type="entry name" value="Interferon_reg_fact_DNA-bd_dom"/>
</dbReference>
<feature type="compositionally biased region" description="Basic and acidic residues" evidence="1">
    <location>
        <begin position="128"/>
        <end position="138"/>
    </location>
</feature>
<feature type="region of interest" description="Disordered" evidence="1">
    <location>
        <begin position="121"/>
        <end position="172"/>
    </location>
</feature>
<dbReference type="SMART" id="SM01243">
    <property type="entry name" value="IRF-3"/>
    <property type="match status" value="1"/>
</dbReference>
<evidence type="ECO:0000256" key="1">
    <source>
        <dbReference type="SAM" id="MobiDB-lite"/>
    </source>
</evidence>
<dbReference type="InterPro" id="IPR019471">
    <property type="entry name" value="Interferon_reg_factor-3"/>
</dbReference>
<evidence type="ECO:0000259" key="2">
    <source>
        <dbReference type="PROSITE" id="PS51507"/>
    </source>
</evidence>
<dbReference type="PROSITE" id="PS51507">
    <property type="entry name" value="IRF_2"/>
    <property type="match status" value="1"/>
</dbReference>
<dbReference type="GO" id="GO:0045893">
    <property type="term" value="P:positive regulation of DNA-templated transcription"/>
    <property type="evidence" value="ECO:0007669"/>
    <property type="project" value="UniProtKB-ARBA"/>
</dbReference>
<dbReference type="PRINTS" id="PR00267">
    <property type="entry name" value="INTFRNREGFCT"/>
</dbReference>
<dbReference type="GO" id="GO:0005634">
    <property type="term" value="C:nucleus"/>
    <property type="evidence" value="ECO:0007669"/>
    <property type="project" value="TreeGrafter"/>
</dbReference>
<dbReference type="AlphaFoldDB" id="A0A6F9DFB4"/>
<gene>
    <name evidence="3" type="primary">Irf4-001</name>
</gene>
<dbReference type="InterPro" id="IPR036390">
    <property type="entry name" value="WH_DNA-bd_sf"/>
</dbReference>
<dbReference type="SMART" id="SM00348">
    <property type="entry name" value="IRF"/>
    <property type="match status" value="1"/>
</dbReference>
<feature type="compositionally biased region" description="Polar residues" evidence="1">
    <location>
        <begin position="139"/>
        <end position="171"/>
    </location>
</feature>
<dbReference type="Gene3D" id="2.60.200.10">
    <property type="match status" value="1"/>
</dbReference>
<name>A0A6F9DFB4_9ASCI</name>
<sequence length="480" mass="54990">MNSSLMELESEQGLTMRHWLLRRLKNKDIPNLIWDPDDSSLIRIPWNKQGECSQAEEKLFKLWAERNGKMVDPDTKKSKLKDNFRNALHKSNDFQEMEHLHKLDQQSNNYRVYKLLNPSESKAKARRVKEAKERKKSDQGSIKQSPAYSNFSPVASESVATVQDPTPNPENQLMEDMELATNIQFEEADVTQLVSNMSFKTQGVSELIPQTSYSCNDYQQHPTLPQDHTSQNQLPFCEMQTNSFQQMNDLPKVHQNLNAFGLGININALTLYTVQLFYSNVLVKRWFIDFKEAHRLLYGKDVHQVFDLTLTTLGNVPEEFKTSALEFPTYEGKDPNVKQTLEAADQGIILQADTDGNLYGTRLCEVRVYHFDQDSNSKKPVKLERKQSTKLFSYETYIQDLCKSKDDKDTPEPECKKRLFYGVVPISSESCGVVTLTIMPEVVAPIRDRVLGNQSTLIALSDQNSIDQAIRDIANKKSMS</sequence>
<evidence type="ECO:0000313" key="3">
    <source>
        <dbReference type="EMBL" id="CAB3256838.1"/>
    </source>
</evidence>
<dbReference type="PANTHER" id="PTHR11949">
    <property type="entry name" value="INTERFERON REGULATORY FACTOR"/>
    <property type="match status" value="1"/>
</dbReference>
<accession>A0A6F9DFB4</accession>
<protein>
    <submittedName>
        <fullName evidence="3">Interferon regulatory factor like protein</fullName>
    </submittedName>
</protein>
<dbReference type="GO" id="GO:0000981">
    <property type="term" value="F:DNA-binding transcription factor activity, RNA polymerase II-specific"/>
    <property type="evidence" value="ECO:0007669"/>
    <property type="project" value="TreeGrafter"/>
</dbReference>
<dbReference type="InterPro" id="IPR017855">
    <property type="entry name" value="SMAD-like_dom_sf"/>
</dbReference>
<dbReference type="GO" id="GO:0002376">
    <property type="term" value="P:immune system process"/>
    <property type="evidence" value="ECO:0007669"/>
    <property type="project" value="TreeGrafter"/>
</dbReference>
<feature type="domain" description="IRF tryptophan pentad repeat" evidence="2">
    <location>
        <begin position="13"/>
        <end position="117"/>
    </location>
</feature>
<organism evidence="3">
    <name type="scientific">Phallusia mammillata</name>
    <dbReference type="NCBI Taxonomy" id="59560"/>
    <lineage>
        <taxon>Eukaryota</taxon>
        <taxon>Metazoa</taxon>
        <taxon>Chordata</taxon>
        <taxon>Tunicata</taxon>
        <taxon>Ascidiacea</taxon>
        <taxon>Phlebobranchia</taxon>
        <taxon>Ascidiidae</taxon>
        <taxon>Phallusia</taxon>
    </lineage>
</organism>
<dbReference type="SUPFAM" id="SSF46785">
    <property type="entry name" value="Winged helix' DNA-binding domain"/>
    <property type="match status" value="1"/>
</dbReference>
<dbReference type="Pfam" id="PF00605">
    <property type="entry name" value="IRF"/>
    <property type="match status" value="1"/>
</dbReference>